<proteinExistence type="predicted"/>
<feature type="compositionally biased region" description="Pro residues" evidence="1">
    <location>
        <begin position="227"/>
        <end position="251"/>
    </location>
</feature>
<gene>
    <name evidence="2" type="ORF">Asru_0493_02</name>
</gene>
<dbReference type="AlphaFoldDB" id="A0A0D6P7Y2"/>
<feature type="region of interest" description="Disordered" evidence="1">
    <location>
        <begin position="190"/>
        <end position="251"/>
    </location>
</feature>
<dbReference type="Proteomes" id="UP000032680">
    <property type="component" value="Unassembled WGS sequence"/>
</dbReference>
<keyword evidence="3" id="KW-1185">Reference proteome</keyword>
<sequence length="251" mass="26442">MNDPSTDRHISDRDFDAALVGAAMAIAGEKGWRAVSVVRAAQRAGLDLARARARFPGSLAILMRFGVMADQAALTAAAAATGPVRDRLFDMIMQRFDVLQAHRDGVRAVLRHLPSDPPLALLMTMASKRSMAWLLDGAGVGTTGLRGALRVRGLLAVWLYAVRAWEHDDSADLSATMRAVDAALGRAEEAERMLHPGRPATVKTEDHAADPGPAVPEAHEAAAAAPVEPPPPPEPPAAPPAEPPPPASPQV</sequence>
<dbReference type="Gene3D" id="1.10.357.10">
    <property type="entry name" value="Tetracycline Repressor, domain 2"/>
    <property type="match status" value="1"/>
</dbReference>
<dbReference type="RefSeq" id="WP_084623643.1">
    <property type="nucleotide sequence ID" value="NZ_BANB01000493.1"/>
</dbReference>
<dbReference type="EMBL" id="BANB01000493">
    <property type="protein sequence ID" value="GAN77880.1"/>
    <property type="molecule type" value="Genomic_DNA"/>
</dbReference>
<protein>
    <submittedName>
        <fullName evidence="2">Transcriptional regulator TetR</fullName>
    </submittedName>
</protein>
<evidence type="ECO:0000256" key="1">
    <source>
        <dbReference type="SAM" id="MobiDB-lite"/>
    </source>
</evidence>
<evidence type="ECO:0000313" key="3">
    <source>
        <dbReference type="Proteomes" id="UP000032680"/>
    </source>
</evidence>
<organism evidence="2 3">
    <name type="scientific">Acidisphaera rubrifaciens HS-AP3</name>
    <dbReference type="NCBI Taxonomy" id="1231350"/>
    <lineage>
        <taxon>Bacteria</taxon>
        <taxon>Pseudomonadati</taxon>
        <taxon>Pseudomonadota</taxon>
        <taxon>Alphaproteobacteria</taxon>
        <taxon>Acetobacterales</taxon>
        <taxon>Acetobacteraceae</taxon>
        <taxon>Acidisphaera</taxon>
    </lineage>
</organism>
<reference evidence="2 3" key="1">
    <citation type="submission" date="2012-11" db="EMBL/GenBank/DDBJ databases">
        <title>Whole genome sequence of Acidisphaera rubrifaciens HS-AP3.</title>
        <authorList>
            <person name="Azuma Y."/>
            <person name="Higashiura N."/>
            <person name="Hirakawa H."/>
            <person name="Matsushita K."/>
        </authorList>
    </citation>
    <scope>NUCLEOTIDE SEQUENCE [LARGE SCALE GENOMIC DNA]</scope>
    <source>
        <strain evidence="2 3">HS-AP3</strain>
    </source>
</reference>
<evidence type="ECO:0000313" key="2">
    <source>
        <dbReference type="EMBL" id="GAN77880.1"/>
    </source>
</evidence>
<comment type="caution">
    <text evidence="2">The sequence shown here is derived from an EMBL/GenBank/DDBJ whole genome shotgun (WGS) entry which is preliminary data.</text>
</comment>
<dbReference type="OrthoDB" id="7828598at2"/>
<name>A0A0D6P7Y2_9PROT</name>
<accession>A0A0D6P7Y2</accession>